<proteinExistence type="predicted"/>
<reference evidence="1 2" key="1">
    <citation type="submission" date="2020-08" db="EMBL/GenBank/DDBJ databases">
        <title>Sequencing the genomes of 1000 actinobacteria strains.</title>
        <authorList>
            <person name="Klenk H.-P."/>
        </authorList>
    </citation>
    <scope>NUCLEOTIDE SEQUENCE [LARGE SCALE GENOMIC DNA]</scope>
    <source>
        <strain evidence="1 2">DSM 24947</strain>
    </source>
</reference>
<accession>A0A7W7FJ45</accession>
<evidence type="ECO:0000313" key="1">
    <source>
        <dbReference type="EMBL" id="MBB4667055.1"/>
    </source>
</evidence>
<dbReference type="RefSeq" id="WP_184217197.1">
    <property type="nucleotide sequence ID" value="NZ_JACHMD010000001.1"/>
</dbReference>
<name>A0A7W7FJ45_9MICO</name>
<dbReference type="Proteomes" id="UP000573729">
    <property type="component" value="Unassembled WGS sequence"/>
</dbReference>
<sequence>MSAAAPANPATETTPDELHALADVLDAFPRLTREERALIFTAYEMAPVGRAGWLAARWIDLGSGLLLRPYTLSSAAGHIVTPSRAQIRAALHYAAGILA</sequence>
<evidence type="ECO:0000313" key="2">
    <source>
        <dbReference type="Proteomes" id="UP000573729"/>
    </source>
</evidence>
<dbReference type="AlphaFoldDB" id="A0A7W7FJ45"/>
<dbReference type="EMBL" id="JACHMD010000001">
    <property type="protein sequence ID" value="MBB4667055.1"/>
    <property type="molecule type" value="Genomic_DNA"/>
</dbReference>
<organism evidence="1 2">
    <name type="scientific">Microbacterium marinum</name>
    <dbReference type="NCBI Taxonomy" id="421115"/>
    <lineage>
        <taxon>Bacteria</taxon>
        <taxon>Bacillati</taxon>
        <taxon>Actinomycetota</taxon>
        <taxon>Actinomycetes</taxon>
        <taxon>Micrococcales</taxon>
        <taxon>Microbacteriaceae</taxon>
        <taxon>Microbacterium</taxon>
    </lineage>
</organism>
<keyword evidence="2" id="KW-1185">Reference proteome</keyword>
<gene>
    <name evidence="1" type="ORF">BKA24_001764</name>
</gene>
<comment type="caution">
    <text evidence="1">The sequence shown here is derived from an EMBL/GenBank/DDBJ whole genome shotgun (WGS) entry which is preliminary data.</text>
</comment>
<protein>
    <submittedName>
        <fullName evidence="1">Uncharacterized protein</fullName>
    </submittedName>
</protein>